<comment type="caution">
    <text evidence="2">The sequence shown here is derived from an EMBL/GenBank/DDBJ whole genome shotgun (WGS) entry which is preliminary data.</text>
</comment>
<evidence type="ECO:0000313" key="2">
    <source>
        <dbReference type="EMBL" id="GMT32002.1"/>
    </source>
</evidence>
<feature type="non-terminal residue" evidence="2">
    <location>
        <position position="88"/>
    </location>
</feature>
<keyword evidence="1" id="KW-1133">Transmembrane helix</keyword>
<dbReference type="Proteomes" id="UP001432322">
    <property type="component" value="Unassembled WGS sequence"/>
</dbReference>
<dbReference type="EMBL" id="BTSY01000006">
    <property type="protein sequence ID" value="GMT32002.1"/>
    <property type="molecule type" value="Genomic_DNA"/>
</dbReference>
<feature type="non-terminal residue" evidence="2">
    <location>
        <position position="1"/>
    </location>
</feature>
<organism evidence="2 3">
    <name type="scientific">Pristionchus fissidentatus</name>
    <dbReference type="NCBI Taxonomy" id="1538716"/>
    <lineage>
        <taxon>Eukaryota</taxon>
        <taxon>Metazoa</taxon>
        <taxon>Ecdysozoa</taxon>
        <taxon>Nematoda</taxon>
        <taxon>Chromadorea</taxon>
        <taxon>Rhabditida</taxon>
        <taxon>Rhabditina</taxon>
        <taxon>Diplogasteromorpha</taxon>
        <taxon>Diplogasteroidea</taxon>
        <taxon>Neodiplogasteridae</taxon>
        <taxon>Pristionchus</taxon>
    </lineage>
</organism>
<keyword evidence="1" id="KW-0812">Transmembrane</keyword>
<dbReference type="AlphaFoldDB" id="A0AAV5WJ71"/>
<accession>A0AAV5WJ71</accession>
<protein>
    <submittedName>
        <fullName evidence="2">Uncharacterized protein</fullName>
    </submittedName>
</protein>
<reference evidence="2" key="1">
    <citation type="submission" date="2023-10" db="EMBL/GenBank/DDBJ databases">
        <title>Genome assembly of Pristionchus species.</title>
        <authorList>
            <person name="Yoshida K."/>
            <person name="Sommer R.J."/>
        </authorList>
    </citation>
    <scope>NUCLEOTIDE SEQUENCE</scope>
    <source>
        <strain evidence="2">RS5133</strain>
    </source>
</reference>
<sequence length="88" mass="10176">SLVVDSMNTTILAEIAINSRPETFVALFLDNILHETLAVIPFLYQLMIMILMVLFDAWNPFYGEALDQVLKFIHWEMIAHFVFCSLPE</sequence>
<evidence type="ECO:0000313" key="3">
    <source>
        <dbReference type="Proteomes" id="UP001432322"/>
    </source>
</evidence>
<proteinExistence type="predicted"/>
<name>A0AAV5WJ71_9BILA</name>
<feature type="transmembrane region" description="Helical" evidence="1">
    <location>
        <begin position="37"/>
        <end position="58"/>
    </location>
</feature>
<gene>
    <name evidence="2" type="ORF">PFISCL1PPCAC_23299</name>
</gene>
<keyword evidence="1" id="KW-0472">Membrane</keyword>
<evidence type="ECO:0000256" key="1">
    <source>
        <dbReference type="SAM" id="Phobius"/>
    </source>
</evidence>
<keyword evidence="3" id="KW-1185">Reference proteome</keyword>